<evidence type="ECO:0000313" key="2">
    <source>
        <dbReference type="Proteomes" id="UP000633365"/>
    </source>
</evidence>
<comment type="caution">
    <text evidence="1">The sequence shown here is derived from an EMBL/GenBank/DDBJ whole genome shotgun (WGS) entry which is preliminary data.</text>
</comment>
<keyword evidence="2" id="KW-1185">Reference proteome</keyword>
<dbReference type="EMBL" id="JAEQMG010000143">
    <property type="protein sequence ID" value="MBK6089585.1"/>
    <property type="molecule type" value="Genomic_DNA"/>
</dbReference>
<gene>
    <name evidence="1" type="ORF">JKK62_13205</name>
</gene>
<dbReference type="PANTHER" id="PTHR36454">
    <property type="entry name" value="LMO2823 PROTEIN"/>
    <property type="match status" value="1"/>
</dbReference>
<dbReference type="InterPro" id="IPR008323">
    <property type="entry name" value="UCP033563"/>
</dbReference>
<proteinExistence type="predicted"/>
<sequence>MAEIRTFCAVHPAEGLASKLAALPYDVYSRDEAREQVKKAPESFLAIDRPETQFPKDQDMYAPEVYQKAHDMLEEWIKRGSFVQDQQKCYYLYELTMDGRSQTGLVTCASIDDYLNGVIKKHENTRAEKEQDRIRHVDTCNAQTGPIFLAYRKDQTIAEVTAKVKQQKPMFAFVSEDGIGHKGWRVDAKEDIAIIADTFAKIDKIYIADGHHRAASAVKVGQLRRKQHPDYDGSEEFNYFLSVLFPDEELYVMDYNRVVLDLNGQTREGFLKNAAKIFDVQPVNAAYHPQKKGTFGMYLSGQWYQLTAKADLTKDDPVEGLDVAYLQREFLQPYLDIQDPKTSKRIRYVGGIRGLSELERMVDHVKETQQKDAVAFSMYPTSMAELFAVADAGMLMPPKSTWFEPKLRSGLFLHML</sequence>
<protein>
    <submittedName>
        <fullName evidence="1">DUF1015 domain-containing protein</fullName>
    </submittedName>
</protein>
<dbReference type="PIRSF" id="PIRSF033563">
    <property type="entry name" value="UCP033563"/>
    <property type="match status" value="1"/>
</dbReference>
<dbReference type="Pfam" id="PF06245">
    <property type="entry name" value="DUF1015"/>
    <property type="match status" value="1"/>
</dbReference>
<name>A0A934WTC9_9FIRM</name>
<evidence type="ECO:0000313" key="1">
    <source>
        <dbReference type="EMBL" id="MBK6089585.1"/>
    </source>
</evidence>
<dbReference type="AlphaFoldDB" id="A0A934WTC9"/>
<organism evidence="1 2">
    <name type="scientific">Ruminococcus difficilis</name>
    <dbReference type="NCBI Taxonomy" id="2763069"/>
    <lineage>
        <taxon>Bacteria</taxon>
        <taxon>Bacillati</taxon>
        <taxon>Bacillota</taxon>
        <taxon>Clostridia</taxon>
        <taxon>Eubacteriales</taxon>
        <taxon>Oscillospiraceae</taxon>
        <taxon>Ruminococcus</taxon>
    </lineage>
</organism>
<dbReference type="Proteomes" id="UP000633365">
    <property type="component" value="Unassembled WGS sequence"/>
</dbReference>
<dbReference type="PANTHER" id="PTHR36454:SF1">
    <property type="entry name" value="DUF1015 DOMAIN-CONTAINING PROTEIN"/>
    <property type="match status" value="1"/>
</dbReference>
<dbReference type="RefSeq" id="WP_201428299.1">
    <property type="nucleotide sequence ID" value="NZ_JAEQMG010000143.1"/>
</dbReference>
<reference evidence="1" key="1">
    <citation type="submission" date="2021-01" db="EMBL/GenBank/DDBJ databases">
        <title>Genome public.</title>
        <authorList>
            <person name="Liu C."/>
            <person name="Sun Q."/>
        </authorList>
    </citation>
    <scope>NUCLEOTIDE SEQUENCE</scope>
    <source>
        <strain evidence="1">M6</strain>
    </source>
</reference>
<accession>A0A934WTC9</accession>